<comment type="caution">
    <text evidence="5">The sequence shown here is derived from an EMBL/GenBank/DDBJ whole genome shotgun (WGS) entry which is preliminary data.</text>
</comment>
<dbReference type="EMBL" id="JABCRI010000014">
    <property type="protein sequence ID" value="KAF8394505.1"/>
    <property type="molecule type" value="Genomic_DNA"/>
</dbReference>
<evidence type="ECO:0000256" key="2">
    <source>
        <dbReference type="SAM" id="Coils"/>
    </source>
</evidence>
<evidence type="ECO:0000259" key="4">
    <source>
        <dbReference type="PROSITE" id="PS50202"/>
    </source>
</evidence>
<dbReference type="InterPro" id="IPR013783">
    <property type="entry name" value="Ig-like_fold"/>
</dbReference>
<evidence type="ECO:0000313" key="5">
    <source>
        <dbReference type="EMBL" id="KAF8394505.1"/>
    </source>
</evidence>
<feature type="domain" description="MSP" evidence="4">
    <location>
        <begin position="1"/>
        <end position="100"/>
    </location>
</feature>
<keyword evidence="2" id="KW-0175">Coiled coil</keyword>
<evidence type="ECO:0000256" key="3">
    <source>
        <dbReference type="SAM" id="MobiDB-lite"/>
    </source>
</evidence>
<organism evidence="5 6">
    <name type="scientific">Tetracentron sinense</name>
    <name type="common">Spur-leaf</name>
    <dbReference type="NCBI Taxonomy" id="13715"/>
    <lineage>
        <taxon>Eukaryota</taxon>
        <taxon>Viridiplantae</taxon>
        <taxon>Streptophyta</taxon>
        <taxon>Embryophyta</taxon>
        <taxon>Tracheophyta</taxon>
        <taxon>Spermatophyta</taxon>
        <taxon>Magnoliopsida</taxon>
        <taxon>Trochodendrales</taxon>
        <taxon>Trochodendraceae</taxon>
        <taxon>Tetracentron</taxon>
    </lineage>
</organism>
<dbReference type="InterPro" id="IPR000535">
    <property type="entry name" value="MSP_dom"/>
</dbReference>
<protein>
    <recommendedName>
        <fullName evidence="4">MSP domain-containing protein</fullName>
    </recommendedName>
</protein>
<dbReference type="Pfam" id="PF00635">
    <property type="entry name" value="Motile_Sperm"/>
    <property type="match status" value="1"/>
</dbReference>
<dbReference type="GO" id="GO:0005886">
    <property type="term" value="C:plasma membrane"/>
    <property type="evidence" value="ECO:0007669"/>
    <property type="project" value="TreeGrafter"/>
</dbReference>
<accession>A0A834YUI1</accession>
<keyword evidence="6" id="KW-1185">Reference proteome</keyword>
<evidence type="ECO:0000313" key="6">
    <source>
        <dbReference type="Proteomes" id="UP000655225"/>
    </source>
</evidence>
<evidence type="ECO:0000256" key="1">
    <source>
        <dbReference type="ARBA" id="ARBA00008932"/>
    </source>
</evidence>
<dbReference type="OrthoDB" id="264603at2759"/>
<dbReference type="Proteomes" id="UP000655225">
    <property type="component" value="Unassembled WGS sequence"/>
</dbReference>
<dbReference type="Gene3D" id="2.60.40.10">
    <property type="entry name" value="Immunoglobulins"/>
    <property type="match status" value="1"/>
</dbReference>
<dbReference type="InterPro" id="IPR008962">
    <property type="entry name" value="PapD-like_sf"/>
</dbReference>
<dbReference type="SUPFAM" id="SSF49354">
    <property type="entry name" value="PapD-like"/>
    <property type="match status" value="1"/>
</dbReference>
<dbReference type="GO" id="GO:0061817">
    <property type="term" value="P:endoplasmic reticulum-plasma membrane tethering"/>
    <property type="evidence" value="ECO:0007669"/>
    <property type="project" value="TreeGrafter"/>
</dbReference>
<reference evidence="5 6" key="1">
    <citation type="submission" date="2020-04" db="EMBL/GenBank/DDBJ databases">
        <title>Plant Genome Project.</title>
        <authorList>
            <person name="Zhang R.-G."/>
        </authorList>
    </citation>
    <scope>NUCLEOTIDE SEQUENCE [LARGE SCALE GENOMIC DNA]</scope>
    <source>
        <strain evidence="5">YNK0</strain>
        <tissue evidence="5">Leaf</tissue>
    </source>
</reference>
<dbReference type="PROSITE" id="PS50202">
    <property type="entry name" value="MSP"/>
    <property type="match status" value="1"/>
</dbReference>
<dbReference type="InterPro" id="IPR016763">
    <property type="entry name" value="VAP"/>
</dbReference>
<dbReference type="PANTHER" id="PTHR10809:SF148">
    <property type="entry name" value="OS01G0936800 PROTEIN"/>
    <property type="match status" value="1"/>
</dbReference>
<dbReference type="PANTHER" id="PTHR10809">
    <property type="entry name" value="VESICLE-ASSOCIATED MEMBRANE PROTEIN-ASSOCIATED PROTEIN"/>
    <property type="match status" value="1"/>
</dbReference>
<proteinExistence type="inferred from homology"/>
<name>A0A834YUI1_TETSI</name>
<sequence>MQETPYPVSPKPGRDVKTTSPKKYCVRPNIGIIKPKSTSDFTVTMQAQRLAPPDMQCKDKFLIQSTIVLSGTTAEEITPSMFSKDNGTYIEENKLKVVLISPPHSPVLLPLNGSLKQGLAYEVSIPKDQVLNGGENLPPPSKFAKDVEELKTSKDGDELRPAKAVEELKLAKDTEELELAKDTKELELVKDTEELELAKDVEELKSKLNELESKLSEAELTITKLREERSTTIQERETLQQELVSSFEKDEWCKKSSGGIPLSVCLYGCAHQCSTGIPATPLRKKAHSGGITSDNS</sequence>
<comment type="similarity">
    <text evidence="1">Belongs to the VAMP-associated protein (VAP) (TC 9.B.17) family.</text>
</comment>
<dbReference type="GO" id="GO:0005789">
    <property type="term" value="C:endoplasmic reticulum membrane"/>
    <property type="evidence" value="ECO:0007669"/>
    <property type="project" value="InterPro"/>
</dbReference>
<gene>
    <name evidence="5" type="ORF">HHK36_020715</name>
</gene>
<dbReference type="OMA" id="AESAHHW"/>
<dbReference type="AlphaFoldDB" id="A0A834YUI1"/>
<feature type="coiled-coil region" evidence="2">
    <location>
        <begin position="165"/>
        <end position="242"/>
    </location>
</feature>
<dbReference type="GO" id="GO:0090158">
    <property type="term" value="P:endoplasmic reticulum membrane organization"/>
    <property type="evidence" value="ECO:0007669"/>
    <property type="project" value="TreeGrafter"/>
</dbReference>
<feature type="region of interest" description="Disordered" evidence="3">
    <location>
        <begin position="1"/>
        <end position="22"/>
    </location>
</feature>